<evidence type="ECO:0000313" key="1">
    <source>
        <dbReference type="EMBL" id="MBA8919295.1"/>
    </source>
</evidence>
<name>A0ABR6B567_9BACI</name>
<organism evidence="1 2">
    <name type="scientific">Bacillus aerius</name>
    <dbReference type="NCBI Taxonomy" id="293388"/>
    <lineage>
        <taxon>Bacteria</taxon>
        <taxon>Bacillati</taxon>
        <taxon>Bacillota</taxon>
        <taxon>Bacilli</taxon>
        <taxon>Bacillales</taxon>
        <taxon>Bacillaceae</taxon>
        <taxon>Bacillus</taxon>
    </lineage>
</organism>
<dbReference type="Proteomes" id="UP000517315">
    <property type="component" value="Unassembled WGS sequence"/>
</dbReference>
<proteinExistence type="predicted"/>
<dbReference type="RefSeq" id="WP_144667781.1">
    <property type="nucleotide sequence ID" value="NZ_JACJIG010000004.1"/>
</dbReference>
<accession>A0ABR6B567</accession>
<dbReference type="EMBL" id="JACJIG010000004">
    <property type="protein sequence ID" value="MBA8919295.1"/>
    <property type="molecule type" value="Genomic_DNA"/>
</dbReference>
<reference evidence="1 2" key="1">
    <citation type="submission" date="2020-08" db="EMBL/GenBank/DDBJ databases">
        <title>Functional genomics of gut bacteria from endangered species of beetles.</title>
        <authorList>
            <person name="Carlos-Shanley C."/>
        </authorList>
    </citation>
    <scope>NUCLEOTIDE SEQUENCE [LARGE SCALE GENOMIC DNA]</scope>
    <source>
        <strain evidence="1 2">S00152</strain>
    </source>
</reference>
<comment type="caution">
    <text evidence="1">The sequence shown here is derived from an EMBL/GenBank/DDBJ whole genome shotgun (WGS) entry which is preliminary data.</text>
</comment>
<protein>
    <submittedName>
        <fullName evidence="1">Uncharacterized protein</fullName>
    </submittedName>
</protein>
<sequence length="102" mass="11829">MKKIIKRLSVLWDLKTDILVGILENEDDYFKALDNIGALNKSDLIIDMLKESLFEECSDYIENLIDFEIDGVLYNVNVCFEVFREADATPVCRFDTLKLEKS</sequence>
<evidence type="ECO:0000313" key="2">
    <source>
        <dbReference type="Proteomes" id="UP000517315"/>
    </source>
</evidence>
<gene>
    <name evidence="1" type="ORF">HNP39_003051</name>
</gene>
<keyword evidence="2" id="KW-1185">Reference proteome</keyword>